<dbReference type="SMART" id="SM00062">
    <property type="entry name" value="PBPb"/>
    <property type="match status" value="1"/>
</dbReference>
<gene>
    <name evidence="4" type="ORF">IAB89_01580</name>
</gene>
<dbReference type="InterPro" id="IPR000160">
    <property type="entry name" value="GGDEF_dom"/>
</dbReference>
<dbReference type="SUPFAM" id="SSF53850">
    <property type="entry name" value="Periplasmic binding protein-like II"/>
    <property type="match status" value="2"/>
</dbReference>
<dbReference type="SUPFAM" id="SSF55073">
    <property type="entry name" value="Nucleotide cyclase"/>
    <property type="match status" value="1"/>
</dbReference>
<dbReference type="Gene3D" id="3.20.20.450">
    <property type="entry name" value="EAL domain"/>
    <property type="match status" value="1"/>
</dbReference>
<dbReference type="GO" id="GO:0071111">
    <property type="term" value="F:cyclic-guanylate-specific phosphodiesterase activity"/>
    <property type="evidence" value="ECO:0007669"/>
    <property type="project" value="InterPro"/>
</dbReference>
<dbReference type="InterPro" id="IPR001633">
    <property type="entry name" value="EAL_dom"/>
</dbReference>
<dbReference type="PROSITE" id="PS50887">
    <property type="entry name" value="GGDEF"/>
    <property type="match status" value="1"/>
</dbReference>
<dbReference type="PANTHER" id="PTHR33121">
    <property type="entry name" value="CYCLIC DI-GMP PHOSPHODIESTERASE PDEF"/>
    <property type="match status" value="1"/>
</dbReference>
<keyword evidence="1" id="KW-0472">Membrane</keyword>
<dbReference type="SMART" id="SM00052">
    <property type="entry name" value="EAL"/>
    <property type="match status" value="1"/>
</dbReference>
<dbReference type="InterPro" id="IPR001638">
    <property type="entry name" value="Solute-binding_3/MltF_N"/>
</dbReference>
<feature type="domain" description="GGDEF" evidence="3">
    <location>
        <begin position="539"/>
        <end position="673"/>
    </location>
</feature>
<feature type="transmembrane region" description="Helical" evidence="1">
    <location>
        <begin position="473"/>
        <end position="492"/>
    </location>
</feature>
<dbReference type="PROSITE" id="PS50883">
    <property type="entry name" value="EAL"/>
    <property type="match status" value="1"/>
</dbReference>
<protein>
    <submittedName>
        <fullName evidence="4">EAL domain-containing protein</fullName>
    </submittedName>
</protein>
<dbReference type="Pfam" id="PF00563">
    <property type="entry name" value="EAL"/>
    <property type="match status" value="1"/>
</dbReference>
<name>A0A9D1AKY6_9FIRM</name>
<accession>A0A9D1AKY6</accession>
<dbReference type="CDD" id="cd01948">
    <property type="entry name" value="EAL"/>
    <property type="match status" value="1"/>
</dbReference>
<dbReference type="Gene3D" id="3.40.190.10">
    <property type="entry name" value="Periplasmic binding protein-like II"/>
    <property type="match status" value="3"/>
</dbReference>
<dbReference type="Gene3D" id="3.30.70.270">
    <property type="match status" value="1"/>
</dbReference>
<evidence type="ECO:0000259" key="3">
    <source>
        <dbReference type="PROSITE" id="PS50887"/>
    </source>
</evidence>
<dbReference type="InterPro" id="IPR043128">
    <property type="entry name" value="Rev_trsase/Diguanyl_cyclase"/>
</dbReference>
<dbReference type="Proteomes" id="UP000824242">
    <property type="component" value="Unassembled WGS sequence"/>
</dbReference>
<dbReference type="EMBL" id="DVGZ01000017">
    <property type="protein sequence ID" value="HIR46339.1"/>
    <property type="molecule type" value="Genomic_DNA"/>
</dbReference>
<evidence type="ECO:0000256" key="1">
    <source>
        <dbReference type="SAM" id="Phobius"/>
    </source>
</evidence>
<dbReference type="Pfam" id="PF00497">
    <property type="entry name" value="SBP_bac_3"/>
    <property type="match status" value="2"/>
</dbReference>
<keyword evidence="1" id="KW-0812">Transmembrane</keyword>
<keyword evidence="1" id="KW-1133">Transmembrane helix</keyword>
<dbReference type="PANTHER" id="PTHR33121:SF70">
    <property type="entry name" value="SIGNALING PROTEIN YKOW"/>
    <property type="match status" value="1"/>
</dbReference>
<dbReference type="Pfam" id="PF00990">
    <property type="entry name" value="GGDEF"/>
    <property type="match status" value="1"/>
</dbReference>
<feature type="domain" description="EAL" evidence="2">
    <location>
        <begin position="682"/>
        <end position="938"/>
    </location>
</feature>
<dbReference type="SMART" id="SM00267">
    <property type="entry name" value="GGDEF"/>
    <property type="match status" value="1"/>
</dbReference>
<organism evidence="4 5">
    <name type="scientific">Candidatus Caccousia avicola</name>
    <dbReference type="NCBI Taxonomy" id="2840721"/>
    <lineage>
        <taxon>Bacteria</taxon>
        <taxon>Bacillati</taxon>
        <taxon>Bacillota</taxon>
        <taxon>Clostridia</taxon>
        <taxon>Eubacteriales</taxon>
        <taxon>Oscillospiraceae</taxon>
        <taxon>Oscillospiraceae incertae sedis</taxon>
        <taxon>Candidatus Caccousia</taxon>
    </lineage>
</organism>
<evidence type="ECO:0000313" key="4">
    <source>
        <dbReference type="EMBL" id="HIR46339.1"/>
    </source>
</evidence>
<dbReference type="InterPro" id="IPR050706">
    <property type="entry name" value="Cyclic-di-GMP_PDE-like"/>
</dbReference>
<dbReference type="CDD" id="cd01949">
    <property type="entry name" value="GGDEF"/>
    <property type="match status" value="1"/>
</dbReference>
<comment type="caution">
    <text evidence="4">The sequence shown here is derived from an EMBL/GenBank/DDBJ whole genome shotgun (WGS) entry which is preliminary data.</text>
</comment>
<dbReference type="SUPFAM" id="SSF141868">
    <property type="entry name" value="EAL domain-like"/>
    <property type="match status" value="1"/>
</dbReference>
<dbReference type="InterPro" id="IPR029787">
    <property type="entry name" value="Nucleotide_cyclase"/>
</dbReference>
<evidence type="ECO:0000313" key="5">
    <source>
        <dbReference type="Proteomes" id="UP000824242"/>
    </source>
</evidence>
<reference evidence="4" key="1">
    <citation type="submission" date="2020-10" db="EMBL/GenBank/DDBJ databases">
        <authorList>
            <person name="Gilroy R."/>
        </authorList>
    </citation>
    <scope>NUCLEOTIDE SEQUENCE</scope>
    <source>
        <strain evidence="4">ChiSxjej1B13-7958</strain>
    </source>
</reference>
<dbReference type="AlphaFoldDB" id="A0A9D1AKY6"/>
<evidence type="ECO:0000259" key="2">
    <source>
        <dbReference type="PROSITE" id="PS50883"/>
    </source>
</evidence>
<sequence>MISMVPAAQGASNGKTVVRVGFPIQNGISYLDENGEYAGYMVDYLEYLSLYTNWDYEFVTAEGDTNTQINTLMEMLKNGEIDMMGTMNYLPALEEYFLYPSYSYGTTYTSLTVLEDSPRWAEEDFASWDGIRVASSPKLTQRMEDLAQYARLNHFTYEVIEYPSTEEALNAVRTGEADAILQVDMAIMDNFRTIARFAPTPYYFVLYKGNQSLLQPLNTAMYQMSRVYPYLQTELYDQYFYSTGRFVISEQDKQYIQDLGTLRVAFCDGNAPLQCVRNGEVQGMAAIYFEALAEATGLQYEPVIVQSCADGVERIQRGEVDLIACAASTSSYITVGGIQFTYPYFNGSSVVVLGPSISTPPDDEDSQRFYSNTQAVLNNLRTGEMGCGRLDMYSVNYYLQKQELYESLTVDWSSDKNVSYCIGVTSHVQGNLLSILNRYIRSVSDVRTQSMFYKSMSVKAAYTPSEWLYVHRFHLLAAFTVLILSLCLYFLYHSIKKVRQETTRTQQKLEQLSRYDNLTGAYNDREFRSLLSRACCQKIPLTLVALNLRNFKHINETYGPSVADQFLCRIKDCMDQICQPGEFFCRQSADVFYLALRENRADSAIERIHKLLELIQKEASDLLGEYSVSVYCGCVLTAAEPDPFSASAKHGYMMAALAQGKKNKKQAICIYDEALHDAEQMRLYVESHMHRALEQEEFRMYLQPKMDLHTGLLIGAEALVRWQSKDKGLIFPNQFIPLFEENGFCVKLDLYMVEQVCKQLRQWIDEGITPINISVNQTRLLFASEGYVENLLAITEKYNISPQYITLEILESLALEHMDQVNACIDRLRAAGFRISMDDFGSGYSSLNTLGRLKIDELKLDRLFLMGAAKDTEGIQRKIMSCILELAKQLNITTVAEGVETRENEQMMAQLSCNYGQGYYYSRPLTTADFEQNFLKPYSKHVACTTSP</sequence>
<dbReference type="NCBIfam" id="TIGR00254">
    <property type="entry name" value="GGDEF"/>
    <property type="match status" value="1"/>
</dbReference>
<dbReference type="InterPro" id="IPR035919">
    <property type="entry name" value="EAL_sf"/>
</dbReference>
<reference evidence="4" key="2">
    <citation type="journal article" date="2021" name="PeerJ">
        <title>Extensive microbial diversity within the chicken gut microbiome revealed by metagenomics and culture.</title>
        <authorList>
            <person name="Gilroy R."/>
            <person name="Ravi A."/>
            <person name="Getino M."/>
            <person name="Pursley I."/>
            <person name="Horton D.L."/>
            <person name="Alikhan N.F."/>
            <person name="Baker D."/>
            <person name="Gharbi K."/>
            <person name="Hall N."/>
            <person name="Watson M."/>
            <person name="Adriaenssens E.M."/>
            <person name="Foster-Nyarko E."/>
            <person name="Jarju S."/>
            <person name="Secka A."/>
            <person name="Antonio M."/>
            <person name="Oren A."/>
            <person name="Chaudhuri R.R."/>
            <person name="La Ragione R."/>
            <person name="Hildebrand F."/>
            <person name="Pallen M.J."/>
        </authorList>
    </citation>
    <scope>NUCLEOTIDE SEQUENCE</scope>
    <source>
        <strain evidence="4">ChiSxjej1B13-7958</strain>
    </source>
</reference>
<proteinExistence type="predicted"/>